<accession>A0ABU5Y192</accession>
<protein>
    <submittedName>
        <fullName evidence="1">Uncharacterized protein</fullName>
    </submittedName>
</protein>
<evidence type="ECO:0000313" key="2">
    <source>
        <dbReference type="Proteomes" id="UP001298593"/>
    </source>
</evidence>
<name>A0ABU5Y192_9MYCO</name>
<proteinExistence type="predicted"/>
<comment type="caution">
    <text evidence="1">The sequence shown here is derived from an EMBL/GenBank/DDBJ whole genome shotgun (WGS) entry which is preliminary data.</text>
</comment>
<reference evidence="1 2" key="1">
    <citation type="submission" date="2023-12" db="EMBL/GenBank/DDBJ databases">
        <title>Description of new species of Mycobacterium terrae complex isolated from sewage at the Sao Paulo Zoological Park Foundation in Brazil.</title>
        <authorList>
            <person name="Romagnoli C.L."/>
            <person name="Conceicao E.C."/>
            <person name="Machado E."/>
            <person name="Barreto L.B.P.F."/>
            <person name="Sharma A."/>
            <person name="Silva N.M."/>
            <person name="Marques L.E."/>
            <person name="Juliana M.A."/>
            <person name="Lourenco M.C.S."/>
            <person name="Digiampietri L.A."/>
            <person name="Suffys P.N."/>
            <person name="Viana-Niero C."/>
        </authorList>
    </citation>
    <scope>NUCLEOTIDE SEQUENCE [LARGE SCALE GENOMIC DNA]</scope>
    <source>
        <strain evidence="1 2">MYC340</strain>
    </source>
</reference>
<keyword evidence="2" id="KW-1185">Reference proteome</keyword>
<dbReference type="Proteomes" id="UP001298593">
    <property type="component" value="Unassembled WGS sequence"/>
</dbReference>
<gene>
    <name evidence="1" type="ORF">KV113_15545</name>
</gene>
<organism evidence="1 2">
    <name type="scientific">[Mycobacterium] nativiensis</name>
    <dbReference type="NCBI Taxonomy" id="2855503"/>
    <lineage>
        <taxon>Bacteria</taxon>
        <taxon>Bacillati</taxon>
        <taxon>Actinomycetota</taxon>
        <taxon>Actinomycetes</taxon>
        <taxon>Mycobacteriales</taxon>
        <taxon>Mycobacteriaceae</taxon>
        <taxon>Mycolicibacter</taxon>
    </lineage>
</organism>
<sequence>MVVAQGHQLFVDELTQLTAEIPDPRLVAIAATITAPLRVAVCGRRGVGRRTVAEALEAAGVSVVGAPGLDPGLDAAAGADVDVQVVAETVKPEDTAALAARRRPVLVVLNKADLPGRCGVAEVAGATRAPAESMSALFALAASGGRLDGELWAGLGCLAAQPADISSAERFVSCPHPVPPQTRERLCAVLDLSGIELAVELARRGGTAGQARTKLRRLSGVDLVVARLHAVGAGVYHRRTVEAVARLEALAVGDSRIDEFLTRDATVAARLAAAIAAVGEHHMSGEPALCRARRWQAYRSAPLRAAQQACAADIARGSLRAWAVTRGRS</sequence>
<evidence type="ECO:0000313" key="1">
    <source>
        <dbReference type="EMBL" id="MEB3032966.1"/>
    </source>
</evidence>
<dbReference type="EMBL" id="JAYJJU010000015">
    <property type="protein sequence ID" value="MEB3032966.1"/>
    <property type="molecule type" value="Genomic_DNA"/>
</dbReference>